<name>A0A2G9C932_9BURK</name>
<dbReference type="EMBL" id="PEOG01000029">
    <property type="protein sequence ID" value="PIM52916.1"/>
    <property type="molecule type" value="Genomic_DNA"/>
</dbReference>
<comment type="caution">
    <text evidence="1">The sequence shown here is derived from an EMBL/GenBank/DDBJ whole genome shotgun (WGS) entry which is preliminary data.</text>
</comment>
<sequence>MILQLEPWRWFPAYKLLYALLSDHENVLHWYEGHRVAFFIHDDERGDESLNKENPATVTFHSYQALLALRGEWEELGQRCELILGLPKAVGQDFLVDHRFYLALANGDRRGMEAALNCLTSPEVAKIRNYGAAFGFTESLLATHATLYAKIAWRHGFEIEVESPWVPREWLPIKPLQDYKDPWPFMQSFDIWQPFEGEWATWSPAQKP</sequence>
<dbReference type="AlphaFoldDB" id="A0A2G9C932"/>
<accession>A0A2G9C932</accession>
<keyword evidence="2" id="KW-1185">Reference proteome</keyword>
<organism evidence="1 2">
    <name type="scientific">Roseateles chitinivorans</name>
    <dbReference type="NCBI Taxonomy" id="2917965"/>
    <lineage>
        <taxon>Bacteria</taxon>
        <taxon>Pseudomonadati</taxon>
        <taxon>Pseudomonadota</taxon>
        <taxon>Betaproteobacteria</taxon>
        <taxon>Burkholderiales</taxon>
        <taxon>Sphaerotilaceae</taxon>
        <taxon>Roseateles</taxon>
    </lineage>
</organism>
<evidence type="ECO:0000313" key="1">
    <source>
        <dbReference type="EMBL" id="PIM52916.1"/>
    </source>
</evidence>
<dbReference type="Proteomes" id="UP000231501">
    <property type="component" value="Unassembled WGS sequence"/>
</dbReference>
<evidence type="ECO:0000313" key="2">
    <source>
        <dbReference type="Proteomes" id="UP000231501"/>
    </source>
</evidence>
<protein>
    <submittedName>
        <fullName evidence="1">Uncharacterized protein</fullName>
    </submittedName>
</protein>
<dbReference type="Pfam" id="PF15575">
    <property type="entry name" value="Imm49"/>
    <property type="match status" value="1"/>
</dbReference>
<dbReference type="InterPro" id="IPR029074">
    <property type="entry name" value="Imm49"/>
</dbReference>
<reference evidence="1 2" key="1">
    <citation type="submission" date="2017-11" db="EMBL/GenBank/DDBJ databases">
        <title>Draft genome sequence of Mitsuaria sp. HWN-4.</title>
        <authorList>
            <person name="Gundlapally S.R."/>
        </authorList>
    </citation>
    <scope>NUCLEOTIDE SEQUENCE [LARGE SCALE GENOMIC DNA]</scope>
    <source>
        <strain evidence="1 2">HWN-4</strain>
    </source>
</reference>
<proteinExistence type="predicted"/>
<gene>
    <name evidence="1" type="ORF">CS062_12220</name>
</gene>